<dbReference type="InterPro" id="IPR013120">
    <property type="entry name" value="FAR_NAD-bd"/>
</dbReference>
<dbReference type="Pfam" id="PF07993">
    <property type="entry name" value="NAD_binding_4"/>
    <property type="match status" value="1"/>
</dbReference>
<feature type="domain" description="Thioester reductase (TE)" evidence="1">
    <location>
        <begin position="10"/>
        <end position="43"/>
    </location>
</feature>
<gene>
    <name evidence="2" type="ORF">BE18_23100</name>
</gene>
<reference evidence="2 3" key="1">
    <citation type="submission" date="2014-02" db="EMBL/GenBank/DDBJ databases">
        <title>The small core and large imbalanced accessory genome model reveals a collaborative survival strategy of Sorangium cellulosum strains in nature.</title>
        <authorList>
            <person name="Han K."/>
            <person name="Peng R."/>
            <person name="Blom J."/>
            <person name="Li Y.-Z."/>
        </authorList>
    </citation>
    <scope>NUCLEOTIDE SEQUENCE [LARGE SCALE GENOMIC DNA]</scope>
    <source>
        <strain evidence="2 3">So0149</strain>
    </source>
</reference>
<proteinExistence type="predicted"/>
<dbReference type="InterPro" id="IPR036291">
    <property type="entry name" value="NAD(P)-bd_dom_sf"/>
</dbReference>
<accession>A0A150S7A5</accession>
<dbReference type="Gene3D" id="3.40.50.720">
    <property type="entry name" value="NAD(P)-binding Rossmann-like Domain"/>
    <property type="match status" value="1"/>
</dbReference>
<dbReference type="EMBL" id="JEMC01000948">
    <property type="protein sequence ID" value="KYG00863.1"/>
    <property type="molecule type" value="Genomic_DNA"/>
</dbReference>
<dbReference type="AlphaFoldDB" id="A0A150S7A5"/>
<evidence type="ECO:0000313" key="3">
    <source>
        <dbReference type="Proteomes" id="UP000075515"/>
    </source>
</evidence>
<comment type="caution">
    <text evidence="2">The sequence shown here is derived from an EMBL/GenBank/DDBJ whole genome shotgun (WGS) entry which is preliminary data.</text>
</comment>
<dbReference type="SUPFAM" id="SSF51735">
    <property type="entry name" value="NAD(P)-binding Rossmann-fold domains"/>
    <property type="match status" value="1"/>
</dbReference>
<evidence type="ECO:0000259" key="1">
    <source>
        <dbReference type="Pfam" id="PF07993"/>
    </source>
</evidence>
<protein>
    <recommendedName>
        <fullName evidence="1">Thioester reductase (TE) domain-containing protein</fullName>
    </recommendedName>
</protein>
<organism evidence="2 3">
    <name type="scientific">Sorangium cellulosum</name>
    <name type="common">Polyangium cellulosum</name>
    <dbReference type="NCBI Taxonomy" id="56"/>
    <lineage>
        <taxon>Bacteria</taxon>
        <taxon>Pseudomonadati</taxon>
        <taxon>Myxococcota</taxon>
        <taxon>Polyangia</taxon>
        <taxon>Polyangiales</taxon>
        <taxon>Polyangiaceae</taxon>
        <taxon>Sorangium</taxon>
    </lineage>
</organism>
<name>A0A150S7A5_SORCE</name>
<sequence length="59" mass="6199">MNVSDVEVLVTGGTGFIGRWLLAELTRTKVVAAPVRRARERAAALAAFSTRTAAIRGGS</sequence>
<evidence type="ECO:0000313" key="2">
    <source>
        <dbReference type="EMBL" id="KYG00863.1"/>
    </source>
</evidence>
<dbReference type="Proteomes" id="UP000075515">
    <property type="component" value="Unassembled WGS sequence"/>
</dbReference>